<keyword evidence="3 6" id="KW-0378">Hydrolase</keyword>
<dbReference type="InterPro" id="IPR011059">
    <property type="entry name" value="Metal-dep_hydrolase_composite"/>
</dbReference>
<proteinExistence type="inferred from homology"/>
<sequence length="593" mass="64470">MKIRPKNKRQLLKAALGEIKSDLLIKNVQLVNTITGEIYPANVFIYDGMIAHVEYQDLEADHDGAEEVIDGQGQYLLPGFIDAHEHIESSMMTPRNFARTVIPHGTTTVITDPHEIGNVWGVEGVRYMYDSSEELPMRQLIDIPSCVPAVPGLENAGAQFGVAEIEELAGLPRVIGLAEVMDFIDVIQGGDRMMDIIDVAENNGLYLQGHAPFVTGRALSAYLCGGPNTCHESRLGEEAVEKIRSGMHVDARDSSITKNVKEIWEGVKDFKFFDNLSLCTDDREADDILNSGHMNDVVRAAIRYGMDPVAAIKSATLNNAREAGIENLGAVAPGYAADLQIVESLTELKPSKVFYGGKLVAEKGKLLADIEEKIYPLESRNSVHVKDLTEQDFVLKAPVKEGTVKVNVMTYYDLNLSSTEAVCEELPVKDGKLDLSGDGNLKFVAVVNRYEGNDNLALGVVRGFGITCGALASTVSHDSHNLTIVYDDPKDALIAAEELKRTGGGMCAVKDGQILHTLELPLAGLISLKKAEELAQDSARMKAANRALGLSDMENPLLRIVTLALPVIPEVKMSDLGLVDVNNKKIIPIFPGE</sequence>
<name>A0A9D1UEI6_9FIRM</name>
<reference evidence="9" key="2">
    <citation type="submission" date="2021-04" db="EMBL/GenBank/DDBJ databases">
        <authorList>
            <person name="Gilroy R."/>
        </authorList>
    </citation>
    <scope>NUCLEOTIDE SEQUENCE</scope>
    <source>
        <strain evidence="9">ChiSxjej1B13-11762</strain>
    </source>
</reference>
<evidence type="ECO:0000256" key="6">
    <source>
        <dbReference type="HAMAP-Rule" id="MF_01518"/>
    </source>
</evidence>
<dbReference type="Gene3D" id="2.30.40.10">
    <property type="entry name" value="Urease, subunit C, domain 1"/>
    <property type="match status" value="1"/>
</dbReference>
<organism evidence="9 10">
    <name type="scientific">Candidatus Dorea gallistercoris</name>
    <dbReference type="NCBI Taxonomy" id="2838542"/>
    <lineage>
        <taxon>Bacteria</taxon>
        <taxon>Bacillati</taxon>
        <taxon>Bacillota</taxon>
        <taxon>Clostridia</taxon>
        <taxon>Lachnospirales</taxon>
        <taxon>Lachnospiraceae</taxon>
        <taxon>Dorea</taxon>
    </lineage>
</organism>
<dbReference type="Pfam" id="PF01979">
    <property type="entry name" value="Amidohydro_1"/>
    <property type="match status" value="1"/>
</dbReference>
<dbReference type="InterPro" id="IPR006679">
    <property type="entry name" value="Adenine_deam"/>
</dbReference>
<dbReference type="AlphaFoldDB" id="A0A9D1UEI6"/>
<feature type="domain" description="Adenine deaminase C-terminal" evidence="8">
    <location>
        <begin position="419"/>
        <end position="584"/>
    </location>
</feature>
<protein>
    <recommendedName>
        <fullName evidence="2 6">Adenine deaminase</fullName>
        <shortName evidence="6">Adenase</shortName>
        <shortName evidence="6">Adenine aminase</shortName>
        <ecNumber evidence="2 6">3.5.4.2</ecNumber>
    </recommendedName>
</protein>
<dbReference type="HAMAP" id="MF_01518">
    <property type="entry name" value="Adenine_deamin"/>
    <property type="match status" value="1"/>
</dbReference>
<dbReference type="GO" id="GO:0006146">
    <property type="term" value="P:adenine catabolic process"/>
    <property type="evidence" value="ECO:0007669"/>
    <property type="project" value="InterPro"/>
</dbReference>
<feature type="domain" description="Amidohydrolase-related" evidence="7">
    <location>
        <begin position="75"/>
        <end position="360"/>
    </location>
</feature>
<evidence type="ECO:0000313" key="10">
    <source>
        <dbReference type="Proteomes" id="UP000824263"/>
    </source>
</evidence>
<evidence type="ECO:0000313" key="9">
    <source>
        <dbReference type="EMBL" id="HIW83686.1"/>
    </source>
</evidence>
<dbReference type="InterPro" id="IPR032466">
    <property type="entry name" value="Metal_Hydrolase"/>
</dbReference>
<comment type="catalytic activity">
    <reaction evidence="5 6">
        <text>adenine + H2O + H(+) = hypoxanthine + NH4(+)</text>
        <dbReference type="Rhea" id="RHEA:23688"/>
        <dbReference type="ChEBI" id="CHEBI:15377"/>
        <dbReference type="ChEBI" id="CHEBI:15378"/>
        <dbReference type="ChEBI" id="CHEBI:16708"/>
        <dbReference type="ChEBI" id="CHEBI:17368"/>
        <dbReference type="ChEBI" id="CHEBI:28938"/>
        <dbReference type="EC" id="3.5.4.2"/>
    </reaction>
</comment>
<dbReference type="InterPro" id="IPR006680">
    <property type="entry name" value="Amidohydro-rel"/>
</dbReference>
<dbReference type="Pfam" id="PF13382">
    <property type="entry name" value="Adenine_deam_C"/>
    <property type="match status" value="1"/>
</dbReference>
<keyword evidence="4 6" id="KW-0464">Manganese</keyword>
<evidence type="ECO:0000259" key="8">
    <source>
        <dbReference type="Pfam" id="PF13382"/>
    </source>
</evidence>
<comment type="similarity">
    <text evidence="1 6">Belongs to the metallo-dependent hydrolases superfamily. Adenine deaminase family.</text>
</comment>
<dbReference type="Gene3D" id="3.20.20.140">
    <property type="entry name" value="Metal-dependent hydrolases"/>
    <property type="match status" value="1"/>
</dbReference>
<evidence type="ECO:0000256" key="4">
    <source>
        <dbReference type="ARBA" id="ARBA00023211"/>
    </source>
</evidence>
<dbReference type="InterPro" id="IPR026912">
    <property type="entry name" value="Adenine_deam_C"/>
</dbReference>
<dbReference type="SUPFAM" id="SSF51338">
    <property type="entry name" value="Composite domain of metallo-dependent hydrolases"/>
    <property type="match status" value="1"/>
</dbReference>
<dbReference type="PANTHER" id="PTHR11113">
    <property type="entry name" value="N-ACETYLGLUCOSAMINE-6-PHOSPHATE DEACETYLASE"/>
    <property type="match status" value="1"/>
</dbReference>
<dbReference type="Proteomes" id="UP000824263">
    <property type="component" value="Unassembled WGS sequence"/>
</dbReference>
<comment type="caution">
    <text evidence="9">The sequence shown here is derived from an EMBL/GenBank/DDBJ whole genome shotgun (WGS) entry which is preliminary data.</text>
</comment>
<dbReference type="SUPFAM" id="SSF51556">
    <property type="entry name" value="Metallo-dependent hydrolases"/>
    <property type="match status" value="1"/>
</dbReference>
<comment type="cofactor">
    <cofactor evidence="6">
        <name>Mn(2+)</name>
        <dbReference type="ChEBI" id="CHEBI:29035"/>
    </cofactor>
</comment>
<evidence type="ECO:0000256" key="2">
    <source>
        <dbReference type="ARBA" id="ARBA00012782"/>
    </source>
</evidence>
<gene>
    <name evidence="6 9" type="primary">ade</name>
    <name evidence="9" type="ORF">H9873_05120</name>
</gene>
<evidence type="ECO:0000256" key="5">
    <source>
        <dbReference type="ARBA" id="ARBA00047720"/>
    </source>
</evidence>
<reference evidence="9" key="1">
    <citation type="journal article" date="2021" name="PeerJ">
        <title>Extensive microbial diversity within the chicken gut microbiome revealed by metagenomics and culture.</title>
        <authorList>
            <person name="Gilroy R."/>
            <person name="Ravi A."/>
            <person name="Getino M."/>
            <person name="Pursley I."/>
            <person name="Horton D.L."/>
            <person name="Alikhan N.F."/>
            <person name="Baker D."/>
            <person name="Gharbi K."/>
            <person name="Hall N."/>
            <person name="Watson M."/>
            <person name="Adriaenssens E.M."/>
            <person name="Foster-Nyarko E."/>
            <person name="Jarju S."/>
            <person name="Secka A."/>
            <person name="Antonio M."/>
            <person name="Oren A."/>
            <person name="Chaudhuri R.R."/>
            <person name="La Ragione R."/>
            <person name="Hildebrand F."/>
            <person name="Pallen M.J."/>
        </authorList>
    </citation>
    <scope>NUCLEOTIDE SEQUENCE</scope>
    <source>
        <strain evidence="9">ChiSxjej1B13-11762</strain>
    </source>
</reference>
<dbReference type="EC" id="3.5.4.2" evidence="2 6"/>
<dbReference type="NCBIfam" id="TIGR01178">
    <property type="entry name" value="ade"/>
    <property type="match status" value="1"/>
</dbReference>
<dbReference type="GO" id="GO:0000034">
    <property type="term" value="F:adenine deaminase activity"/>
    <property type="evidence" value="ECO:0007669"/>
    <property type="project" value="UniProtKB-UniRule"/>
</dbReference>
<evidence type="ECO:0000256" key="3">
    <source>
        <dbReference type="ARBA" id="ARBA00022801"/>
    </source>
</evidence>
<dbReference type="PANTHER" id="PTHR11113:SF2">
    <property type="entry name" value="ADENINE DEAMINASE"/>
    <property type="match status" value="1"/>
</dbReference>
<accession>A0A9D1UEI6</accession>
<dbReference type="EMBL" id="DXGF01000094">
    <property type="protein sequence ID" value="HIW83686.1"/>
    <property type="molecule type" value="Genomic_DNA"/>
</dbReference>
<evidence type="ECO:0000259" key="7">
    <source>
        <dbReference type="Pfam" id="PF01979"/>
    </source>
</evidence>
<evidence type="ECO:0000256" key="1">
    <source>
        <dbReference type="ARBA" id="ARBA00006773"/>
    </source>
</evidence>